<evidence type="ECO:0000256" key="1">
    <source>
        <dbReference type="ARBA" id="ARBA00023015"/>
    </source>
</evidence>
<sequence>MVVKPDESRSGRPARGTRPANRRSLIIAAAADLFYRRGYAQVSMKEIAGAVAIGPSALYRHFSSKQDLLQAVVSDALGVVDALLDRLLADPTIEPTAEIARTMLEHRAIGALWHAEARHLADGVRTQLRHQLRGIGARLAELVQRRRDGVDATTADLLAWCALAATTSVSFHSVELPTDRFVRLLAEMTQAAMTAHVPRLRRGPGPTAAEGGSWSPSRREEILTSAMKLFARNGFASVGIEDIGASVGIAGPSVYNHFAAKEDILAAAITRGRELLYADLHRRLARAADPRDALGRLLIGYAEFVFESPESIQVLISETGHLPATEQDRTRAAQHEYIDEWVGLLRQLKPHWEPIECRVRVQAALSVINDVAATPHLRAVVDVEQATISVSAAVLGYD</sequence>
<keyword evidence="7" id="KW-1185">Reference proteome</keyword>
<dbReference type="Proteomes" id="UP000466906">
    <property type="component" value="Chromosome"/>
</dbReference>
<evidence type="ECO:0000256" key="2">
    <source>
        <dbReference type="ARBA" id="ARBA00023125"/>
    </source>
</evidence>
<evidence type="ECO:0000256" key="4">
    <source>
        <dbReference type="PROSITE-ProRule" id="PRU00335"/>
    </source>
</evidence>
<dbReference type="RefSeq" id="WP_163662257.1">
    <property type="nucleotide sequence ID" value="NZ_AP022565.1"/>
</dbReference>
<dbReference type="Gene3D" id="1.10.357.10">
    <property type="entry name" value="Tetracycline Repressor, domain 2"/>
    <property type="match status" value="2"/>
</dbReference>
<dbReference type="AlphaFoldDB" id="A0A6N4UQP0"/>
<dbReference type="KEGG" id="malv:MALV_13700"/>
<dbReference type="SUPFAM" id="SSF46689">
    <property type="entry name" value="Homeodomain-like"/>
    <property type="match status" value="2"/>
</dbReference>
<feature type="domain" description="HTH tetR-type" evidence="5">
    <location>
        <begin position="20"/>
        <end position="80"/>
    </location>
</feature>
<proteinExistence type="predicted"/>
<dbReference type="Pfam" id="PF00440">
    <property type="entry name" value="TetR_N"/>
    <property type="match status" value="2"/>
</dbReference>
<dbReference type="PANTHER" id="PTHR30055">
    <property type="entry name" value="HTH-TYPE TRANSCRIPTIONAL REGULATOR RUTR"/>
    <property type="match status" value="1"/>
</dbReference>
<dbReference type="PROSITE" id="PS50977">
    <property type="entry name" value="HTH_TETR_2"/>
    <property type="match status" value="2"/>
</dbReference>
<name>A0A6N4UQP0_9MYCO</name>
<keyword evidence="1" id="KW-0805">Transcription regulation</keyword>
<dbReference type="PANTHER" id="PTHR30055:SF234">
    <property type="entry name" value="HTH-TYPE TRANSCRIPTIONAL REGULATOR BETI"/>
    <property type="match status" value="1"/>
</dbReference>
<evidence type="ECO:0000313" key="7">
    <source>
        <dbReference type="Proteomes" id="UP000466906"/>
    </source>
</evidence>
<evidence type="ECO:0000256" key="3">
    <source>
        <dbReference type="ARBA" id="ARBA00023163"/>
    </source>
</evidence>
<evidence type="ECO:0000313" key="6">
    <source>
        <dbReference type="EMBL" id="BBX26245.1"/>
    </source>
</evidence>
<organism evidence="6 7">
    <name type="scientific">Mycolicibacterium alvei</name>
    <dbReference type="NCBI Taxonomy" id="67081"/>
    <lineage>
        <taxon>Bacteria</taxon>
        <taxon>Bacillati</taxon>
        <taxon>Actinomycetota</taxon>
        <taxon>Actinomycetes</taxon>
        <taxon>Mycobacteriales</taxon>
        <taxon>Mycobacteriaceae</taxon>
        <taxon>Mycolicibacterium</taxon>
    </lineage>
</organism>
<feature type="domain" description="HTH tetR-type" evidence="5">
    <location>
        <begin position="216"/>
        <end position="276"/>
    </location>
</feature>
<dbReference type="Gene3D" id="1.10.10.60">
    <property type="entry name" value="Homeodomain-like"/>
    <property type="match status" value="2"/>
</dbReference>
<evidence type="ECO:0000259" key="5">
    <source>
        <dbReference type="PROSITE" id="PS50977"/>
    </source>
</evidence>
<dbReference type="GO" id="GO:0003700">
    <property type="term" value="F:DNA-binding transcription factor activity"/>
    <property type="evidence" value="ECO:0007669"/>
    <property type="project" value="TreeGrafter"/>
</dbReference>
<feature type="DNA-binding region" description="H-T-H motif" evidence="4">
    <location>
        <begin position="43"/>
        <end position="62"/>
    </location>
</feature>
<gene>
    <name evidence="6" type="ORF">MALV_13700</name>
</gene>
<feature type="DNA-binding region" description="H-T-H motif" evidence="4">
    <location>
        <begin position="239"/>
        <end position="258"/>
    </location>
</feature>
<dbReference type="GO" id="GO:0000976">
    <property type="term" value="F:transcription cis-regulatory region binding"/>
    <property type="evidence" value="ECO:0007669"/>
    <property type="project" value="TreeGrafter"/>
</dbReference>
<accession>A0A6N4UQP0</accession>
<dbReference type="InterPro" id="IPR001647">
    <property type="entry name" value="HTH_TetR"/>
</dbReference>
<dbReference type="InterPro" id="IPR009057">
    <property type="entry name" value="Homeodomain-like_sf"/>
</dbReference>
<dbReference type="EMBL" id="AP022565">
    <property type="protein sequence ID" value="BBX26245.1"/>
    <property type="molecule type" value="Genomic_DNA"/>
</dbReference>
<dbReference type="PRINTS" id="PR00455">
    <property type="entry name" value="HTHTETR"/>
</dbReference>
<keyword evidence="2 4" id="KW-0238">DNA-binding</keyword>
<dbReference type="InterPro" id="IPR050109">
    <property type="entry name" value="HTH-type_TetR-like_transc_reg"/>
</dbReference>
<reference evidence="6 7" key="1">
    <citation type="journal article" date="2019" name="Emerg. Microbes Infect.">
        <title>Comprehensive subspecies identification of 175 nontuberculous mycobacteria species based on 7547 genomic profiles.</title>
        <authorList>
            <person name="Matsumoto Y."/>
            <person name="Kinjo T."/>
            <person name="Motooka D."/>
            <person name="Nabeya D."/>
            <person name="Jung N."/>
            <person name="Uechi K."/>
            <person name="Horii T."/>
            <person name="Iida T."/>
            <person name="Fujita J."/>
            <person name="Nakamura S."/>
        </authorList>
    </citation>
    <scope>NUCLEOTIDE SEQUENCE [LARGE SCALE GENOMIC DNA]</scope>
    <source>
        <strain evidence="6 7">JCM 12272</strain>
    </source>
</reference>
<keyword evidence="3" id="KW-0804">Transcription</keyword>
<protein>
    <submittedName>
        <fullName evidence="6">TetR family transcriptional regulator</fullName>
    </submittedName>
</protein>